<dbReference type="SUPFAM" id="SSF55729">
    <property type="entry name" value="Acyl-CoA N-acyltransferases (Nat)"/>
    <property type="match status" value="1"/>
</dbReference>
<feature type="domain" description="N-acetyltransferase" evidence="1">
    <location>
        <begin position="2"/>
        <end position="158"/>
    </location>
</feature>
<name>A0AAP3M1T2_9LACO</name>
<evidence type="ECO:0000313" key="2">
    <source>
        <dbReference type="EMBL" id="MCZ3666891.1"/>
    </source>
</evidence>
<dbReference type="InterPro" id="IPR000182">
    <property type="entry name" value="GNAT_dom"/>
</dbReference>
<evidence type="ECO:0000313" key="4">
    <source>
        <dbReference type="Proteomes" id="UP001212401"/>
    </source>
</evidence>
<dbReference type="InterPro" id="IPR016181">
    <property type="entry name" value="Acyl_CoA_acyltransferase"/>
</dbReference>
<dbReference type="AlphaFoldDB" id="A0AAP3M1T2"/>
<dbReference type="RefSeq" id="WP_003716440.1">
    <property type="nucleotide sequence ID" value="NZ_CAKMAX010000001.1"/>
</dbReference>
<gene>
    <name evidence="3" type="ORF">L2504_01785</name>
    <name evidence="2" type="ORF">L2724_01150</name>
</gene>
<organism evidence="2 4">
    <name type="scientific">Limosilactobacillus vaginalis</name>
    <dbReference type="NCBI Taxonomy" id="1633"/>
    <lineage>
        <taxon>Bacteria</taxon>
        <taxon>Bacillati</taxon>
        <taxon>Bacillota</taxon>
        <taxon>Bacilli</taxon>
        <taxon>Lactobacillales</taxon>
        <taxon>Lactobacillaceae</taxon>
        <taxon>Limosilactobacillus</taxon>
    </lineage>
</organism>
<dbReference type="PANTHER" id="PTHR43415">
    <property type="entry name" value="SPERMIDINE N(1)-ACETYLTRANSFERASE"/>
    <property type="match status" value="1"/>
</dbReference>
<dbReference type="Proteomes" id="UP001527392">
    <property type="component" value="Unassembled WGS sequence"/>
</dbReference>
<dbReference type="Gene3D" id="3.40.630.30">
    <property type="match status" value="1"/>
</dbReference>
<keyword evidence="5" id="KW-1185">Reference proteome</keyword>
<dbReference type="PANTHER" id="PTHR43415:SF3">
    <property type="entry name" value="GNAT-FAMILY ACETYLTRANSFERASE"/>
    <property type="match status" value="1"/>
</dbReference>
<accession>A0AAP3M1T2</accession>
<sequence length="165" mass="19037">MLSFRRATPNDLPRIVTIYNSAVPSHDITDDEMPITVDSRQEWLNHFNDRFPIWVVISDSTIIGWCSLGQFYPHQAYQFSAEISIYLASDTQGRGYGKQILNFIDQQITDNLDIKTVIAYVYENNLPSQKLFQKCGYQQCGVLPQISIIDGELRTLKIFVKHFNL</sequence>
<dbReference type="EMBL" id="JAKHMS010000002">
    <property type="protein sequence ID" value="MCZ3780879.1"/>
    <property type="molecule type" value="Genomic_DNA"/>
</dbReference>
<dbReference type="Proteomes" id="UP001212401">
    <property type="component" value="Unassembled WGS sequence"/>
</dbReference>
<evidence type="ECO:0000313" key="5">
    <source>
        <dbReference type="Proteomes" id="UP001527392"/>
    </source>
</evidence>
<dbReference type="Pfam" id="PF13302">
    <property type="entry name" value="Acetyltransf_3"/>
    <property type="match status" value="1"/>
</dbReference>
<reference evidence="2 5" key="1">
    <citation type="submission" date="2022-01" db="EMBL/GenBank/DDBJ databases">
        <title>VMRC isolate genome collection.</title>
        <authorList>
            <person name="France M."/>
            <person name="Rutt L."/>
            <person name="Humphrys M."/>
            <person name="Ravel J."/>
        </authorList>
    </citation>
    <scope>NUCLEOTIDE SEQUENCE</scope>
    <source>
        <strain evidence="3 5">C0030B4</strain>
        <strain evidence="2">C0048A1</strain>
    </source>
</reference>
<evidence type="ECO:0000259" key="1">
    <source>
        <dbReference type="PROSITE" id="PS51186"/>
    </source>
</evidence>
<evidence type="ECO:0000313" key="3">
    <source>
        <dbReference type="EMBL" id="MCZ3780879.1"/>
    </source>
</evidence>
<protein>
    <submittedName>
        <fullName evidence="2">N-acetyltransferase family protein</fullName>
    </submittedName>
</protein>
<dbReference type="GO" id="GO:0016747">
    <property type="term" value="F:acyltransferase activity, transferring groups other than amino-acyl groups"/>
    <property type="evidence" value="ECO:0007669"/>
    <property type="project" value="InterPro"/>
</dbReference>
<proteinExistence type="predicted"/>
<dbReference type="CDD" id="cd04301">
    <property type="entry name" value="NAT_SF"/>
    <property type="match status" value="1"/>
</dbReference>
<dbReference type="EMBL" id="JAKHPH010000002">
    <property type="protein sequence ID" value="MCZ3666891.1"/>
    <property type="molecule type" value="Genomic_DNA"/>
</dbReference>
<comment type="caution">
    <text evidence="2">The sequence shown here is derived from an EMBL/GenBank/DDBJ whole genome shotgun (WGS) entry which is preliminary data.</text>
</comment>
<dbReference type="PROSITE" id="PS51186">
    <property type="entry name" value="GNAT"/>
    <property type="match status" value="1"/>
</dbReference>